<feature type="transmembrane region" description="Helical" evidence="6">
    <location>
        <begin position="180"/>
        <end position="206"/>
    </location>
</feature>
<dbReference type="Pfam" id="PF00375">
    <property type="entry name" value="SDF"/>
    <property type="match status" value="1"/>
</dbReference>
<comment type="similarity">
    <text evidence="6">Belongs to the dicarboxylate/amino acid:cation symporter (DAACS) (TC 2.A.23) family.</text>
</comment>
<evidence type="ECO:0000256" key="4">
    <source>
        <dbReference type="ARBA" id="ARBA00022989"/>
    </source>
</evidence>
<dbReference type="SUPFAM" id="SSF118215">
    <property type="entry name" value="Proton glutamate symport protein"/>
    <property type="match status" value="1"/>
</dbReference>
<comment type="subcellular location">
    <subcellularLocation>
        <location evidence="1 6">Membrane</location>
        <topology evidence="1 6">Multi-pass membrane protein</topology>
    </subcellularLocation>
</comment>
<dbReference type="InterPro" id="IPR050746">
    <property type="entry name" value="DAACS"/>
</dbReference>
<proteinExistence type="inferred from homology"/>
<dbReference type="HOGENOM" id="CLU_019375_1_0_1"/>
<sequence length="232" mass="25645">MGVILVLAIHPGNPKLKKQLGKGQLNEEVSSLDAFLDLIRNLFPENLVQACFQQVWTISSIRSAMVLCAPRAVAVGNGVSADLPAAHREMRITLPLMSLIPANTPSYWATRLIGFFIAFGIIMGKMGDQAKLMVEFFSILNEIIMRLVIMIMWYSPFGIASLICGKISDIKDLEVVARQLGMYMITVIVGLIIHGAIILPLIYFSITRKNPFKFFVGIFQAWITALGTASRS</sequence>
<accession>S4R907</accession>
<reference evidence="7" key="2">
    <citation type="submission" date="2025-09" db="UniProtKB">
        <authorList>
            <consortium name="Ensembl"/>
        </authorList>
    </citation>
    <scope>IDENTIFICATION</scope>
</reference>
<keyword evidence="4 6" id="KW-1133">Transmembrane helix</keyword>
<dbReference type="PANTHER" id="PTHR11958:SF99">
    <property type="entry name" value="SODIUM-DEPENDENT EXCITATORY AMINO ACID TRANSPORTER GLT-6-RELATED"/>
    <property type="match status" value="1"/>
</dbReference>
<dbReference type="OMA" id="HREMRIT"/>
<evidence type="ECO:0000256" key="1">
    <source>
        <dbReference type="ARBA" id="ARBA00004141"/>
    </source>
</evidence>
<keyword evidence="6" id="KW-0769">Symport</keyword>
<dbReference type="GO" id="GO:0015501">
    <property type="term" value="F:glutamate:sodium symporter activity"/>
    <property type="evidence" value="ECO:0007669"/>
    <property type="project" value="TreeGrafter"/>
</dbReference>
<evidence type="ECO:0000256" key="2">
    <source>
        <dbReference type="ARBA" id="ARBA00022448"/>
    </source>
</evidence>
<keyword evidence="2 6" id="KW-0813">Transport</keyword>
<dbReference type="GO" id="GO:0070778">
    <property type="term" value="P:L-aspartate transmembrane transport"/>
    <property type="evidence" value="ECO:0007669"/>
    <property type="project" value="TreeGrafter"/>
</dbReference>
<name>S4R907_PETMA</name>
<dbReference type="InterPro" id="IPR001991">
    <property type="entry name" value="Na-dicarboxylate_symporter"/>
</dbReference>
<dbReference type="GeneTree" id="ENSGT00940000155379"/>
<dbReference type="Gene3D" id="1.10.3860.10">
    <property type="entry name" value="Sodium:dicarboxylate symporter"/>
    <property type="match status" value="1"/>
</dbReference>
<evidence type="ECO:0000256" key="6">
    <source>
        <dbReference type="RuleBase" id="RU361216"/>
    </source>
</evidence>
<dbReference type="GO" id="GO:0015175">
    <property type="term" value="F:neutral L-amino acid transmembrane transporter activity"/>
    <property type="evidence" value="ECO:0007669"/>
    <property type="project" value="TreeGrafter"/>
</dbReference>
<dbReference type="AlphaFoldDB" id="S4R907"/>
<keyword evidence="3 6" id="KW-0812">Transmembrane</keyword>
<evidence type="ECO:0000256" key="3">
    <source>
        <dbReference type="ARBA" id="ARBA00022692"/>
    </source>
</evidence>
<evidence type="ECO:0000256" key="5">
    <source>
        <dbReference type="ARBA" id="ARBA00023136"/>
    </source>
</evidence>
<dbReference type="Ensembl" id="ENSPMAT00000001697.1">
    <property type="protein sequence ID" value="ENSPMAP00000001688.1"/>
    <property type="gene ID" value="ENSPMAG00000001533.1"/>
</dbReference>
<dbReference type="PANTHER" id="PTHR11958">
    <property type="entry name" value="SODIUM/DICARBOXYLATE SYMPORTER-RELATED"/>
    <property type="match status" value="1"/>
</dbReference>
<reference evidence="7" key="1">
    <citation type="submission" date="2025-08" db="UniProtKB">
        <authorList>
            <consortium name="Ensembl"/>
        </authorList>
    </citation>
    <scope>IDENTIFICATION</scope>
</reference>
<dbReference type="GO" id="GO:0005886">
    <property type="term" value="C:plasma membrane"/>
    <property type="evidence" value="ECO:0007669"/>
    <property type="project" value="TreeGrafter"/>
</dbReference>
<dbReference type="InterPro" id="IPR036458">
    <property type="entry name" value="Na:dicarbo_symporter_sf"/>
</dbReference>
<feature type="transmembrane region" description="Helical" evidence="6">
    <location>
        <begin position="143"/>
        <end position="168"/>
    </location>
</feature>
<organism evidence="7">
    <name type="scientific">Petromyzon marinus</name>
    <name type="common">Sea lamprey</name>
    <dbReference type="NCBI Taxonomy" id="7757"/>
    <lineage>
        <taxon>Eukaryota</taxon>
        <taxon>Metazoa</taxon>
        <taxon>Chordata</taxon>
        <taxon>Craniata</taxon>
        <taxon>Vertebrata</taxon>
        <taxon>Cyclostomata</taxon>
        <taxon>Hyperoartia</taxon>
        <taxon>Petromyzontiformes</taxon>
        <taxon>Petromyzontidae</taxon>
        <taxon>Petromyzon</taxon>
    </lineage>
</organism>
<keyword evidence="5 6" id="KW-0472">Membrane</keyword>
<dbReference type="GO" id="GO:0098712">
    <property type="term" value="P:L-glutamate import across plasma membrane"/>
    <property type="evidence" value="ECO:0007669"/>
    <property type="project" value="TreeGrafter"/>
</dbReference>
<evidence type="ECO:0000313" key="7">
    <source>
        <dbReference type="Ensembl" id="ENSPMAP00000001688.1"/>
    </source>
</evidence>
<dbReference type="STRING" id="7757.ENSPMAP00000001688"/>
<feature type="transmembrane region" description="Helical" evidence="6">
    <location>
        <begin position="106"/>
        <end position="123"/>
    </location>
</feature>
<protein>
    <recommendedName>
        <fullName evidence="6">Amino acid transporter</fullName>
    </recommendedName>
</protein>
<dbReference type="GO" id="GO:0005313">
    <property type="term" value="F:L-glutamate transmembrane transporter activity"/>
    <property type="evidence" value="ECO:0007669"/>
    <property type="project" value="TreeGrafter"/>
</dbReference>
<comment type="caution">
    <text evidence="6">Lacks conserved residue(s) required for the propagation of feature annotation.</text>
</comment>
<gene>
    <name evidence="7" type="primary">SLC1A2</name>
</gene>